<feature type="compositionally biased region" description="Basic and acidic residues" evidence="1">
    <location>
        <begin position="262"/>
        <end position="273"/>
    </location>
</feature>
<feature type="compositionally biased region" description="Basic and acidic residues" evidence="1">
    <location>
        <begin position="497"/>
        <end position="510"/>
    </location>
</feature>
<dbReference type="eggNOG" id="KOG2375">
    <property type="taxonomic scope" value="Eukaryota"/>
</dbReference>
<feature type="compositionally biased region" description="Polar residues" evidence="1">
    <location>
        <begin position="752"/>
        <end position="762"/>
    </location>
</feature>
<comment type="caution">
    <text evidence="3">The sequence shown here is derived from an EMBL/GenBank/DDBJ whole genome shotgun (WGS) entry which is preliminary data.</text>
</comment>
<dbReference type="PANTHER" id="PTHR12854:SF7">
    <property type="entry name" value="ATAXIN-2 HOMOLOG"/>
    <property type="match status" value="1"/>
</dbReference>
<dbReference type="GO" id="GO:0003729">
    <property type="term" value="F:mRNA binding"/>
    <property type="evidence" value="ECO:0007669"/>
    <property type="project" value="TreeGrafter"/>
</dbReference>
<dbReference type="STRING" id="5875.Q4N1F8"/>
<feature type="compositionally biased region" description="Basic and acidic residues" evidence="1">
    <location>
        <begin position="735"/>
        <end position="750"/>
    </location>
</feature>
<dbReference type="SMART" id="SM01272">
    <property type="entry name" value="LsmAD"/>
    <property type="match status" value="1"/>
</dbReference>
<dbReference type="GO" id="GO:0034063">
    <property type="term" value="P:stress granule assembly"/>
    <property type="evidence" value="ECO:0007669"/>
    <property type="project" value="TreeGrafter"/>
</dbReference>
<dbReference type="Pfam" id="PF06741">
    <property type="entry name" value="LsmAD"/>
    <property type="match status" value="1"/>
</dbReference>
<proteinExistence type="predicted"/>
<dbReference type="PANTHER" id="PTHR12854">
    <property type="entry name" value="ATAXIN 2-RELATED"/>
    <property type="match status" value="1"/>
</dbReference>
<feature type="compositionally biased region" description="Basic and acidic residues" evidence="1">
    <location>
        <begin position="343"/>
        <end position="490"/>
    </location>
</feature>
<dbReference type="VEuPathDB" id="PiroplasmaDB:TpMuguga_04g00787"/>
<reference evidence="3 4" key="1">
    <citation type="journal article" date="2005" name="Science">
        <title>Genome sequence of Theileria parva, a bovine pathogen that transforms lymphocytes.</title>
        <authorList>
            <person name="Gardner M.J."/>
            <person name="Bishop R."/>
            <person name="Shah T."/>
            <person name="de Villiers E.P."/>
            <person name="Carlton J.M."/>
            <person name="Hall N."/>
            <person name="Ren Q."/>
            <person name="Paulsen I.T."/>
            <person name="Pain A."/>
            <person name="Berriman M."/>
            <person name="Wilson R.J.M."/>
            <person name="Sato S."/>
            <person name="Ralph S.A."/>
            <person name="Mann D.J."/>
            <person name="Xiong Z."/>
            <person name="Shallom S.J."/>
            <person name="Weidman J."/>
            <person name="Jiang L."/>
            <person name="Lynn J."/>
            <person name="Weaver B."/>
            <person name="Shoaibi A."/>
            <person name="Domingo A.R."/>
            <person name="Wasawo D."/>
            <person name="Crabtree J."/>
            <person name="Wortman J.R."/>
            <person name="Haas B."/>
            <person name="Angiuoli S.V."/>
            <person name="Creasy T.H."/>
            <person name="Lu C."/>
            <person name="Suh B."/>
            <person name="Silva J.C."/>
            <person name="Utterback T.R."/>
            <person name="Feldblyum T.V."/>
            <person name="Pertea M."/>
            <person name="Allen J."/>
            <person name="Nierman W.C."/>
            <person name="Taracha E.L.N."/>
            <person name="Salzberg S.L."/>
            <person name="White O.R."/>
            <person name="Fitzhugh H.A."/>
            <person name="Morzaria S."/>
            <person name="Venter J.C."/>
            <person name="Fraser C.M."/>
            <person name="Nene V."/>
        </authorList>
    </citation>
    <scope>NUCLEOTIDE SEQUENCE [LARGE SCALE GENOMIC DNA]</scope>
    <source>
        <strain evidence="3 4">Muguga</strain>
    </source>
</reference>
<evidence type="ECO:0000259" key="2">
    <source>
        <dbReference type="SMART" id="SM01272"/>
    </source>
</evidence>
<gene>
    <name evidence="3" type="ordered locus">TP04_0787</name>
</gene>
<dbReference type="InterPro" id="IPR009604">
    <property type="entry name" value="LsmAD_domain"/>
</dbReference>
<keyword evidence="4" id="KW-1185">Reference proteome</keyword>
<dbReference type="KEGG" id="tpv:TP04_0787"/>
<organism evidence="3 4">
    <name type="scientific">Theileria parva</name>
    <name type="common">East coast fever infection agent</name>
    <dbReference type="NCBI Taxonomy" id="5875"/>
    <lineage>
        <taxon>Eukaryota</taxon>
        <taxon>Sar</taxon>
        <taxon>Alveolata</taxon>
        <taxon>Apicomplexa</taxon>
        <taxon>Aconoidasida</taxon>
        <taxon>Piroplasmida</taxon>
        <taxon>Theileriidae</taxon>
        <taxon>Theileria</taxon>
    </lineage>
</organism>
<evidence type="ECO:0000256" key="1">
    <source>
        <dbReference type="SAM" id="MobiDB-lite"/>
    </source>
</evidence>
<feature type="region of interest" description="Disordered" evidence="1">
    <location>
        <begin position="726"/>
        <end position="762"/>
    </location>
</feature>
<feature type="domain" description="LsmAD" evidence="2">
    <location>
        <begin position="196"/>
        <end position="254"/>
    </location>
</feature>
<evidence type="ECO:0000313" key="3">
    <source>
        <dbReference type="EMBL" id="EAN32140.1"/>
    </source>
</evidence>
<feature type="region of interest" description="Disordered" evidence="1">
    <location>
        <begin position="115"/>
        <end position="135"/>
    </location>
</feature>
<sequence>MYNTMNTVVSSGNSNSYKHDKKAIFLYKLNEERWAYIMSCLIDKEVVVNLENGSEIKGTFNSFDPGSRGTNRAVDIALNPNPASEDENLRTKPTIVYGNEYHFFTSRQISRNLFKQREHRPNSSRKPSYGKFKTDSEISSTKPIKVNSVLTEWRSTESVNESQLVELEKTQSEEWDQFEYELHIYVIIHRTNNKEYGVVSTFDENLYTTSLNLSEIPDSVREKADQIATEIENNPETNFAQIESTLEDEDVANIEVKPPPKPQKESRKRDKNTSRSRSKTLSHEPPTEKMAEVVHPQETEKPEMERQQSSRSKHDKHFSHQIGVNALNIEPAHQRNDAFGSFTDRKQRHSVESEKQNKSFDKTERQERSERAERSEKSVERAEKMERDRPERLDKPELPSEKPERVVDSLERVDKFERPDKPIERADKYDRAEKIDRSDRLERHERYDRQDRFDRYERFERPERGDKLDRMERGDRFERHDRTDTRERSDLSPSFQRNEERTIMDTDSMRYTKQQGQYQPPKPPKSDSDHQKKSFKFNPNASSFTPGITTDKPATTRDHEFQTPTVTPKVTLPRRTEFRPFKQLSRFPRLDLREFRASNSSRFTDPGYEERWAGNGSVSYRDILGDLNPLHLQTMQMRPPHHVITHPQMPPVIFPMGPQLAYPPYTMGSLPVGMVHYGPQLHPRLYNGVQYAPVIPNHVMPRRNHMPANQHYPPMNMNMNMLYKQSQPQSMPKDQYLKSRSSDGFDDKQKGYGNNSKQIAKR</sequence>
<dbReference type="OMA" id="HPRLYNG"/>
<dbReference type="Proteomes" id="UP000001949">
    <property type="component" value="Unassembled WGS sequence"/>
</dbReference>
<dbReference type="EMBL" id="AAGK01000004">
    <property type="protein sequence ID" value="EAN32140.1"/>
    <property type="molecule type" value="Genomic_DNA"/>
</dbReference>
<feature type="region of interest" description="Disordered" evidence="1">
    <location>
        <begin position="246"/>
        <end position="562"/>
    </location>
</feature>
<feature type="compositionally biased region" description="Polar residues" evidence="1">
    <location>
        <begin position="537"/>
        <end position="548"/>
    </location>
</feature>
<dbReference type="InterPro" id="IPR045117">
    <property type="entry name" value="ATXN2-like"/>
</dbReference>
<accession>Q4N1F8</accession>
<protein>
    <recommendedName>
        <fullName evidence="2">LsmAD domain-containing protein</fullName>
    </recommendedName>
</protein>
<evidence type="ECO:0000313" key="4">
    <source>
        <dbReference type="Proteomes" id="UP000001949"/>
    </source>
</evidence>
<name>Q4N1F8_THEPA</name>
<dbReference type="GO" id="GO:0010494">
    <property type="term" value="C:cytoplasmic stress granule"/>
    <property type="evidence" value="ECO:0007669"/>
    <property type="project" value="TreeGrafter"/>
</dbReference>
<feature type="compositionally biased region" description="Basic and acidic residues" evidence="1">
    <location>
        <begin position="281"/>
        <end position="308"/>
    </location>
</feature>
<dbReference type="InParanoid" id="Q4N1F8"/>
<dbReference type="AlphaFoldDB" id="Q4N1F8"/>